<proteinExistence type="inferred from homology"/>
<dbReference type="GO" id="GO:0005789">
    <property type="term" value="C:endoplasmic reticulum membrane"/>
    <property type="evidence" value="ECO:0007669"/>
    <property type="project" value="EnsemblFungi"/>
</dbReference>
<dbReference type="GO" id="GO:0000139">
    <property type="term" value="C:Golgi membrane"/>
    <property type="evidence" value="ECO:0007669"/>
    <property type="project" value="EnsemblFungi"/>
</dbReference>
<evidence type="ECO:0000256" key="3">
    <source>
        <dbReference type="ARBA" id="ARBA00022692"/>
    </source>
</evidence>
<keyword evidence="3 6" id="KW-0812">Transmembrane</keyword>
<dbReference type="InterPro" id="IPR007277">
    <property type="entry name" value="Svp26/Tex261"/>
</dbReference>
<feature type="transmembrane region" description="Helical" evidence="6">
    <location>
        <begin position="43"/>
        <end position="60"/>
    </location>
</feature>
<dbReference type="PANTHER" id="PTHR13144:SF0">
    <property type="entry name" value="PROTEIN TEX261"/>
    <property type="match status" value="1"/>
</dbReference>
<accession>A0A1E3NRJ1</accession>
<comment type="similarity">
    <text evidence="2">Belongs to the SVP26 family.</text>
</comment>
<name>A0A1E3NRJ1_9ASCO</name>
<evidence type="ECO:0000256" key="5">
    <source>
        <dbReference type="ARBA" id="ARBA00023136"/>
    </source>
</evidence>
<dbReference type="GO" id="GO:0090110">
    <property type="term" value="P:COPII-coated vesicle cargo loading"/>
    <property type="evidence" value="ECO:0007669"/>
    <property type="project" value="EnsemblFungi"/>
</dbReference>
<dbReference type="GO" id="GO:0030134">
    <property type="term" value="C:COPII-coated ER to Golgi transport vesicle"/>
    <property type="evidence" value="ECO:0007669"/>
    <property type="project" value="EnsemblFungi"/>
</dbReference>
<organism evidence="7 8">
    <name type="scientific">Pichia membranifaciens NRRL Y-2026</name>
    <dbReference type="NCBI Taxonomy" id="763406"/>
    <lineage>
        <taxon>Eukaryota</taxon>
        <taxon>Fungi</taxon>
        <taxon>Dikarya</taxon>
        <taxon>Ascomycota</taxon>
        <taxon>Saccharomycotina</taxon>
        <taxon>Pichiomycetes</taxon>
        <taxon>Pichiales</taxon>
        <taxon>Pichiaceae</taxon>
        <taxon>Pichia</taxon>
    </lineage>
</organism>
<dbReference type="RefSeq" id="XP_019019804.1">
    <property type="nucleotide sequence ID" value="XM_019163608.1"/>
</dbReference>
<keyword evidence="8" id="KW-1185">Reference proteome</keyword>
<dbReference type="OrthoDB" id="28257at2759"/>
<evidence type="ECO:0000256" key="6">
    <source>
        <dbReference type="SAM" id="Phobius"/>
    </source>
</evidence>
<comment type="subcellular location">
    <subcellularLocation>
        <location evidence="1">Membrane</location>
        <topology evidence="1">Multi-pass membrane protein</topology>
    </subcellularLocation>
</comment>
<evidence type="ECO:0000313" key="8">
    <source>
        <dbReference type="Proteomes" id="UP000094455"/>
    </source>
</evidence>
<keyword evidence="5 6" id="KW-0472">Membrane</keyword>
<evidence type="ECO:0000256" key="2">
    <source>
        <dbReference type="ARBA" id="ARBA00008096"/>
    </source>
</evidence>
<feature type="transmembrane region" description="Helical" evidence="6">
    <location>
        <begin position="6"/>
        <end position="29"/>
    </location>
</feature>
<protein>
    <recommendedName>
        <fullName evidence="9">Protein SVP26</fullName>
    </recommendedName>
</protein>
<dbReference type="STRING" id="763406.A0A1E3NRJ1"/>
<dbReference type="GeneID" id="30180295"/>
<dbReference type="AlphaFoldDB" id="A0A1E3NRJ1"/>
<dbReference type="PANTHER" id="PTHR13144">
    <property type="entry name" value="TEX261 PROTEIN"/>
    <property type="match status" value="1"/>
</dbReference>
<dbReference type="Proteomes" id="UP000094455">
    <property type="component" value="Unassembled WGS sequence"/>
</dbReference>
<gene>
    <name evidence="7" type="ORF">PICMEDRAFT_70308</name>
</gene>
<keyword evidence="4 6" id="KW-1133">Transmembrane helix</keyword>
<dbReference type="EMBL" id="KV454001">
    <property type="protein sequence ID" value="ODQ48691.1"/>
    <property type="molecule type" value="Genomic_DNA"/>
</dbReference>
<dbReference type="Pfam" id="PF04148">
    <property type="entry name" value="Erv26"/>
    <property type="match status" value="1"/>
</dbReference>
<reference evidence="7 8" key="1">
    <citation type="journal article" date="2016" name="Proc. Natl. Acad. Sci. U.S.A.">
        <title>Comparative genomics of biotechnologically important yeasts.</title>
        <authorList>
            <person name="Riley R."/>
            <person name="Haridas S."/>
            <person name="Wolfe K.H."/>
            <person name="Lopes M.R."/>
            <person name="Hittinger C.T."/>
            <person name="Goeker M."/>
            <person name="Salamov A.A."/>
            <person name="Wisecaver J.H."/>
            <person name="Long T.M."/>
            <person name="Calvey C.H."/>
            <person name="Aerts A.L."/>
            <person name="Barry K.W."/>
            <person name="Choi C."/>
            <person name="Clum A."/>
            <person name="Coughlan A.Y."/>
            <person name="Deshpande S."/>
            <person name="Douglass A.P."/>
            <person name="Hanson S.J."/>
            <person name="Klenk H.-P."/>
            <person name="LaButti K.M."/>
            <person name="Lapidus A."/>
            <person name="Lindquist E.A."/>
            <person name="Lipzen A.M."/>
            <person name="Meier-Kolthoff J.P."/>
            <person name="Ohm R.A."/>
            <person name="Otillar R.P."/>
            <person name="Pangilinan J.L."/>
            <person name="Peng Y."/>
            <person name="Rokas A."/>
            <person name="Rosa C.A."/>
            <person name="Scheuner C."/>
            <person name="Sibirny A.A."/>
            <person name="Slot J.C."/>
            <person name="Stielow J.B."/>
            <person name="Sun H."/>
            <person name="Kurtzman C.P."/>
            <person name="Blackwell M."/>
            <person name="Grigoriev I.V."/>
            <person name="Jeffries T.W."/>
        </authorList>
    </citation>
    <scope>NUCLEOTIDE SEQUENCE [LARGE SCALE GENOMIC DNA]</scope>
    <source>
        <strain evidence="7 8">NRRL Y-2026</strain>
    </source>
</reference>
<dbReference type="GO" id="GO:0031505">
    <property type="term" value="P:fungal-type cell wall organization"/>
    <property type="evidence" value="ECO:0007669"/>
    <property type="project" value="EnsemblFungi"/>
</dbReference>
<feature type="transmembrane region" description="Helical" evidence="6">
    <location>
        <begin position="95"/>
        <end position="114"/>
    </location>
</feature>
<dbReference type="GO" id="GO:0097020">
    <property type="term" value="F:COPII receptor activity"/>
    <property type="evidence" value="ECO:0007669"/>
    <property type="project" value="EnsemblFungi"/>
</dbReference>
<feature type="transmembrane region" description="Helical" evidence="6">
    <location>
        <begin position="134"/>
        <end position="158"/>
    </location>
</feature>
<evidence type="ECO:0008006" key="9">
    <source>
        <dbReference type="Google" id="ProtNLM"/>
    </source>
</evidence>
<evidence type="ECO:0000313" key="7">
    <source>
        <dbReference type="EMBL" id="ODQ48691.1"/>
    </source>
</evidence>
<evidence type="ECO:0000256" key="4">
    <source>
        <dbReference type="ARBA" id="ARBA00022989"/>
    </source>
</evidence>
<dbReference type="GO" id="GO:0045053">
    <property type="term" value="P:protein retention in Golgi apparatus"/>
    <property type="evidence" value="ECO:0007669"/>
    <property type="project" value="EnsemblFungi"/>
</dbReference>
<sequence>MFIQVLAVLGSLTGFITITLSVAAGLYYFSEIIEENLQLTKRFLSRSILVVSAILILLYLFDGFPFKLTLFTLFSNYVYNLNLRKFPNIQLTNPVFVVSCLLAFVNHYLWFNYFNNPYIPSIDERLSAGFVPPYYPSFTEIASFFGICIWMFPFALFISISSNENGLPLSNSDLATDSSSLENNKNVQKSVNLVRSLIKKSLAFLSNLFNALGINLKFAKSDSSNPNELYI</sequence>
<evidence type="ECO:0000256" key="1">
    <source>
        <dbReference type="ARBA" id="ARBA00004141"/>
    </source>
</evidence>